<dbReference type="EMBL" id="JAAIKR010000016">
    <property type="protein sequence ID" value="MBR9729211.1"/>
    <property type="molecule type" value="Genomic_DNA"/>
</dbReference>
<dbReference type="SUPFAM" id="SSF82714">
    <property type="entry name" value="Multidrug efflux transporter AcrB TolC docking domain, DN and DC subdomains"/>
    <property type="match status" value="2"/>
</dbReference>
<dbReference type="Gene3D" id="3.30.70.1320">
    <property type="entry name" value="Multidrug efflux transporter AcrB pore domain like"/>
    <property type="match status" value="1"/>
</dbReference>
<dbReference type="RefSeq" id="WP_153665768.1">
    <property type="nucleotide sequence ID" value="NZ_JAAIKR010000016.1"/>
</dbReference>
<dbReference type="InterPro" id="IPR001036">
    <property type="entry name" value="Acrflvin-R"/>
</dbReference>
<keyword evidence="3" id="KW-1185">Reference proteome</keyword>
<feature type="transmembrane region" description="Helical" evidence="1">
    <location>
        <begin position="437"/>
        <end position="457"/>
    </location>
</feature>
<sequence>MRLPEVCIRHPIFACVLSIMAILFGIIGFQHLDIRYFPKHQTHTATVNASIAGASAQYMSDNVADKLISAVSNVDKVDTMNTNCSQGSCSLSITFKDDISDIDYASLMNKVRSGVEGITDFPSSMIGKPSVTDDQSNTTTASNIITFINDGSMTKAQMFDYVSHHVAQQIKLIPGVGSVWGPYGGSFQGVRVWLKPEKMNAFNIKAADVVGVISTYNNSFTSGSIIGKSRTFSINPVYQVKTVDDVKGLVLRADNENIIRIKDVANVVMGDDSLQPSILTIDGNQAMSLQIRPRSNANPVTVAKDIKLKIAQMQPELPKGLSMDMVYNQADFIQASIDEGVSALVQAIILVSLIMVLFLGSARAAAIPIVTIPVCIIGVFAVMSLFGFTINTLTILALILAIGLVVDDAIVVVENCYRHIEQGESPFNAAINGCKEIIFPILAMTFTLTAVYLPIGLMSGLTADLFRQFSFTLAAAVIISGMVALTLSPMMSAYLIKPQQHKATWFVTLERKQQQLTEGYTQQLSQWFNKKRLMSAIAVVLLLLAGLSYWQSPKTLLPAEDSGFIDVSLTGPTGVGREYHLAHNDELNSVMKDVDGIQTNLSYIEGGPTNHVLLSPWGERSRDIGDIIAELTQKAKQTVSAYNMSFTIRSANNLNMTTNIKLALTTLDKDRNGLSHTAAKIQHALENYPGVTGVTNSVVRDQLRYDLSIDRNAITLSGVNYAEVTNALSTFLGSVKAANLHGEDDYTYPIRVQVNRKELGDFDVLNKLYVNSNSGQAIPLSQFVSIKQVTAESSIKTYKGLYSAEIAANLSSGYALSDVKHYIDNHIPGLLTASQDIHYDGVIKELTDSQARTLSLFLLALVFIYLILAAQFESFIDPFIIMLTVPLCLVGALLTLFLFGKSINIYSQIGFLTLIGLVTKHGILLVEFANKEQLKGIAPMQAVINSTKARLRPILMTTLTMILSAIPLAMATGPGSLGLANIGLVLVGGLLTGTFFSLFVVPVAYVAFARLRRIDVLANLREKVSH</sequence>
<dbReference type="PANTHER" id="PTHR32063:SF23">
    <property type="entry name" value="HAE1 FAMILY EFFLLUX PUMP PERMEASE COMPONENT"/>
    <property type="match status" value="1"/>
</dbReference>
<dbReference type="PRINTS" id="PR00702">
    <property type="entry name" value="ACRIFLAVINRP"/>
</dbReference>
<name>A0ABS5I5B7_9GAMM</name>
<keyword evidence="1" id="KW-0812">Transmembrane</keyword>
<feature type="transmembrane region" description="Helical" evidence="1">
    <location>
        <begin position="469"/>
        <end position="496"/>
    </location>
</feature>
<dbReference type="Gene3D" id="3.30.70.1430">
    <property type="entry name" value="Multidrug efflux transporter AcrB pore domain"/>
    <property type="match status" value="2"/>
</dbReference>
<proteinExistence type="predicted"/>
<gene>
    <name evidence="2" type="ORF">G3R48_14620</name>
</gene>
<feature type="transmembrane region" description="Helical" evidence="1">
    <location>
        <begin position="395"/>
        <end position="417"/>
    </location>
</feature>
<dbReference type="SUPFAM" id="SSF82693">
    <property type="entry name" value="Multidrug efflux transporter AcrB pore domain, PN1, PN2, PC1 and PC2 subdomains"/>
    <property type="match status" value="3"/>
</dbReference>
<reference evidence="2 3" key="1">
    <citation type="submission" date="2020-02" db="EMBL/GenBank/DDBJ databases">
        <title>Shewanella WXL01 sp. nov., a marine bacterium isolated from green algae in Luhuitou Fringing Reef (Northern South China Sea).</title>
        <authorList>
            <person name="Wang X."/>
        </authorList>
    </citation>
    <scope>NUCLEOTIDE SEQUENCE [LARGE SCALE GENOMIC DNA]</scope>
    <source>
        <strain evidence="2 3">MCCC 1A01895</strain>
    </source>
</reference>
<protein>
    <submittedName>
        <fullName evidence="2">Efflux RND transporter permease subunit</fullName>
    </submittedName>
</protein>
<evidence type="ECO:0000313" key="3">
    <source>
        <dbReference type="Proteomes" id="UP000811844"/>
    </source>
</evidence>
<evidence type="ECO:0000313" key="2">
    <source>
        <dbReference type="EMBL" id="MBR9729211.1"/>
    </source>
</evidence>
<dbReference type="InterPro" id="IPR027463">
    <property type="entry name" value="AcrB_DN_DC_subdom"/>
</dbReference>
<dbReference type="Gene3D" id="3.30.70.1440">
    <property type="entry name" value="Multidrug efflux transporter AcrB pore domain"/>
    <property type="match status" value="1"/>
</dbReference>
<comment type="caution">
    <text evidence="2">The sequence shown here is derived from an EMBL/GenBank/DDBJ whole genome shotgun (WGS) entry which is preliminary data.</text>
</comment>
<dbReference type="SUPFAM" id="SSF82866">
    <property type="entry name" value="Multidrug efflux transporter AcrB transmembrane domain"/>
    <property type="match status" value="2"/>
</dbReference>
<dbReference type="Pfam" id="PF00873">
    <property type="entry name" value="ACR_tran"/>
    <property type="match status" value="1"/>
</dbReference>
<feature type="transmembrane region" description="Helical" evidence="1">
    <location>
        <begin position="951"/>
        <end position="970"/>
    </location>
</feature>
<feature type="transmembrane region" description="Helical" evidence="1">
    <location>
        <begin position="905"/>
        <end position="930"/>
    </location>
</feature>
<feature type="transmembrane region" description="Helical" evidence="1">
    <location>
        <begin position="12"/>
        <end position="32"/>
    </location>
</feature>
<keyword evidence="1" id="KW-1133">Transmembrane helix</keyword>
<dbReference type="Gene3D" id="3.30.2090.10">
    <property type="entry name" value="Multidrug efflux transporter AcrB TolC docking domain, DN and DC subdomains"/>
    <property type="match status" value="2"/>
</dbReference>
<feature type="transmembrane region" description="Helical" evidence="1">
    <location>
        <begin position="340"/>
        <end position="359"/>
    </location>
</feature>
<dbReference type="PANTHER" id="PTHR32063">
    <property type="match status" value="1"/>
</dbReference>
<dbReference type="Proteomes" id="UP000811844">
    <property type="component" value="Unassembled WGS sequence"/>
</dbReference>
<feature type="transmembrane region" description="Helical" evidence="1">
    <location>
        <begin position="879"/>
        <end position="899"/>
    </location>
</feature>
<accession>A0ABS5I5B7</accession>
<feature type="transmembrane region" description="Helical" evidence="1">
    <location>
        <begin position="533"/>
        <end position="550"/>
    </location>
</feature>
<feature type="transmembrane region" description="Helical" evidence="1">
    <location>
        <begin position="982"/>
        <end position="1008"/>
    </location>
</feature>
<dbReference type="Gene3D" id="1.20.1640.10">
    <property type="entry name" value="Multidrug efflux transporter AcrB transmembrane domain"/>
    <property type="match status" value="2"/>
</dbReference>
<organism evidence="2 3">
    <name type="scientific">Shewanella intestini</name>
    <dbReference type="NCBI Taxonomy" id="2017544"/>
    <lineage>
        <taxon>Bacteria</taxon>
        <taxon>Pseudomonadati</taxon>
        <taxon>Pseudomonadota</taxon>
        <taxon>Gammaproteobacteria</taxon>
        <taxon>Alteromonadales</taxon>
        <taxon>Shewanellaceae</taxon>
        <taxon>Shewanella</taxon>
    </lineage>
</organism>
<feature type="transmembrane region" description="Helical" evidence="1">
    <location>
        <begin position="366"/>
        <end position="389"/>
    </location>
</feature>
<evidence type="ECO:0000256" key="1">
    <source>
        <dbReference type="SAM" id="Phobius"/>
    </source>
</evidence>
<feature type="transmembrane region" description="Helical" evidence="1">
    <location>
        <begin position="854"/>
        <end position="872"/>
    </location>
</feature>
<keyword evidence="1" id="KW-0472">Membrane</keyword>